<dbReference type="Pfam" id="PF01047">
    <property type="entry name" value="MarR"/>
    <property type="match status" value="1"/>
</dbReference>
<dbReference type="InterPro" id="IPR000835">
    <property type="entry name" value="HTH_MarR-typ"/>
</dbReference>
<dbReference type="STRING" id="310781.SAMN05216259_106402"/>
<evidence type="ECO:0000313" key="2">
    <source>
        <dbReference type="EMBL" id="SDN97304.1"/>
    </source>
</evidence>
<evidence type="ECO:0000259" key="1">
    <source>
        <dbReference type="PROSITE" id="PS50995"/>
    </source>
</evidence>
<dbReference type="PRINTS" id="PR00598">
    <property type="entry name" value="HTHMARR"/>
</dbReference>
<protein>
    <submittedName>
        <fullName evidence="2">DNA-binding transcriptional regulator, MarR family</fullName>
    </submittedName>
</protein>
<evidence type="ECO:0000313" key="3">
    <source>
        <dbReference type="Proteomes" id="UP000199341"/>
    </source>
</evidence>
<name>A0A1H0FRU2_9ACTN</name>
<dbReference type="PANTHER" id="PTHR33164">
    <property type="entry name" value="TRANSCRIPTIONAL REGULATOR, MARR FAMILY"/>
    <property type="match status" value="1"/>
</dbReference>
<dbReference type="RefSeq" id="WP_093785151.1">
    <property type="nucleotide sequence ID" value="NZ_FNIE01000006.1"/>
</dbReference>
<dbReference type="AlphaFoldDB" id="A0A1H0FRU2"/>
<keyword evidence="2" id="KW-0238">DNA-binding</keyword>
<dbReference type="PROSITE" id="PS50995">
    <property type="entry name" value="HTH_MARR_2"/>
    <property type="match status" value="1"/>
</dbReference>
<dbReference type="PANTHER" id="PTHR33164:SF94">
    <property type="entry name" value="TRANSCRIPTIONAL REGULATORY PROTEIN-RELATED"/>
    <property type="match status" value="1"/>
</dbReference>
<dbReference type="OrthoDB" id="162531at2"/>
<organism evidence="2 3">
    <name type="scientific">Actinacidiphila guanduensis</name>
    <dbReference type="NCBI Taxonomy" id="310781"/>
    <lineage>
        <taxon>Bacteria</taxon>
        <taxon>Bacillati</taxon>
        <taxon>Actinomycetota</taxon>
        <taxon>Actinomycetes</taxon>
        <taxon>Kitasatosporales</taxon>
        <taxon>Streptomycetaceae</taxon>
        <taxon>Actinacidiphila</taxon>
    </lineage>
</organism>
<dbReference type="GO" id="GO:0006950">
    <property type="term" value="P:response to stress"/>
    <property type="evidence" value="ECO:0007669"/>
    <property type="project" value="TreeGrafter"/>
</dbReference>
<dbReference type="InterPro" id="IPR036390">
    <property type="entry name" value="WH_DNA-bd_sf"/>
</dbReference>
<dbReference type="InterPro" id="IPR036388">
    <property type="entry name" value="WH-like_DNA-bd_sf"/>
</dbReference>
<keyword evidence="3" id="KW-1185">Reference proteome</keyword>
<feature type="domain" description="HTH marR-type" evidence="1">
    <location>
        <begin position="1"/>
        <end position="137"/>
    </location>
</feature>
<dbReference type="Gene3D" id="1.10.10.10">
    <property type="entry name" value="Winged helix-like DNA-binding domain superfamily/Winged helix DNA-binding domain"/>
    <property type="match status" value="1"/>
</dbReference>
<dbReference type="EMBL" id="FNIE01000006">
    <property type="protein sequence ID" value="SDN97304.1"/>
    <property type="molecule type" value="Genomic_DNA"/>
</dbReference>
<reference evidence="2 3" key="1">
    <citation type="submission" date="2016-10" db="EMBL/GenBank/DDBJ databases">
        <authorList>
            <person name="de Groot N.N."/>
        </authorList>
    </citation>
    <scope>NUCLEOTIDE SEQUENCE [LARGE SCALE GENOMIC DNA]</scope>
    <source>
        <strain evidence="2 3">CGMCC 4.2022</strain>
    </source>
</reference>
<gene>
    <name evidence="2" type="ORF">SAMN05216259_106402</name>
</gene>
<dbReference type="GO" id="GO:0003677">
    <property type="term" value="F:DNA binding"/>
    <property type="evidence" value="ECO:0007669"/>
    <property type="project" value="UniProtKB-KW"/>
</dbReference>
<accession>A0A1H0FRU2</accession>
<dbReference type="SMART" id="SM00347">
    <property type="entry name" value="HTH_MARR"/>
    <property type="match status" value="1"/>
</dbReference>
<dbReference type="SUPFAM" id="SSF46785">
    <property type="entry name" value="Winged helix' DNA-binding domain"/>
    <property type="match status" value="1"/>
</dbReference>
<proteinExistence type="predicted"/>
<sequence length="149" mass="15994">MELRQVFDDLVRFETDLWNAIDARLRRDGEVPLGSLNVMLVVERTPDCRVNDIAAALSITIGGASQAVDRLEKRELCARQPNPNDRRSSIVRLTAEGARLTRSAARLFDAELAARLAAPLSEPELAAFASALTALRAAGPGTAGTGNTP</sequence>
<dbReference type="GO" id="GO:0003700">
    <property type="term" value="F:DNA-binding transcription factor activity"/>
    <property type="evidence" value="ECO:0007669"/>
    <property type="project" value="InterPro"/>
</dbReference>
<dbReference type="InterPro" id="IPR039422">
    <property type="entry name" value="MarR/SlyA-like"/>
</dbReference>
<dbReference type="Proteomes" id="UP000199341">
    <property type="component" value="Unassembled WGS sequence"/>
</dbReference>